<feature type="region of interest" description="Disordered" evidence="2">
    <location>
        <begin position="455"/>
        <end position="601"/>
    </location>
</feature>
<dbReference type="OrthoDB" id="3534008at2759"/>
<dbReference type="SMR" id="A0A1D9QLE6"/>
<feature type="domain" description="BZIP" evidence="3">
    <location>
        <begin position="231"/>
        <end position="246"/>
    </location>
</feature>
<gene>
    <name evidence="4" type="ORF">sscle_15g105260</name>
</gene>
<feature type="compositionally biased region" description="Polar residues" evidence="2">
    <location>
        <begin position="135"/>
        <end position="155"/>
    </location>
</feature>
<sequence length="730" mass="79868">MDQTKFNDQHPGQLKFDEFLTEDALKMMRYTSNKLSLNFFLTPGTEKGQPHWDSLNNVGNDQAFGADLNITDDSFLRIFDDVIEIPDILANEQQQNQLGGSPSVAMKDFRADANTDFPTTPSLNQNNLITNVSENSLPIDNSHLSSAPQTSNDSKVPSKDTPFTMEKAHSQTMQINPQQSPEQEKANASPHLKEKPSSLSTASTPLRPKKKRRPRAKKVLTPAETLMVREKYLEKNRRAARKCRLKKKAEMAADQAKYDHYVSELRATKKQLEDSRKELLELIAVCKGMVGEGCGDGVIRRFVANWERREEACRGMLESGDMGVEAWKLVEKCRSARLGEGVLGDVGLDGGGEAAPFWQDSNALGLKTQGSALGNEVVMGQGNTDPVNATAAEDSCYLSSGLTDCDETAPYSFCQHSPLTQQTQLPENPRQHSRQHSRQQLQNINWHHFVSSFQEPSASIPTTGFTNSNHSETSFQSPYSATQATQSMTSPLTSSPTSPFQSHQEGQIIPTSLTISTSETNSPNSQSSPTSLNKPNSQNLQQRSSSIKIAPRLRHESLDSGYGSICSTTTHQSNSNSNSNSLSINSASVSSSQNPSSTNSNCWSPSSYLYASEINPTNTLHDSCMNFPPENAEINTINLPIICNVNVNAKTNANQNYEETLSNSSTNPSSSSFGALVTDSEFGYNEIADAGMDTHTTATTTAQNNSSNHPPTTNDMDIDKDPSKSIIIVS</sequence>
<dbReference type="GO" id="GO:0003700">
    <property type="term" value="F:DNA-binding transcription factor activity"/>
    <property type="evidence" value="ECO:0007669"/>
    <property type="project" value="InterPro"/>
</dbReference>
<feature type="compositionally biased region" description="Polar residues" evidence="2">
    <location>
        <begin position="455"/>
        <end position="484"/>
    </location>
</feature>
<feature type="compositionally biased region" description="Low complexity" evidence="2">
    <location>
        <begin position="485"/>
        <end position="502"/>
    </location>
</feature>
<organism evidence="4 5">
    <name type="scientific">Sclerotinia sclerotiorum (strain ATCC 18683 / 1980 / Ss-1)</name>
    <name type="common">White mold</name>
    <name type="synonym">Whetzelinia sclerotiorum</name>
    <dbReference type="NCBI Taxonomy" id="665079"/>
    <lineage>
        <taxon>Eukaryota</taxon>
        <taxon>Fungi</taxon>
        <taxon>Dikarya</taxon>
        <taxon>Ascomycota</taxon>
        <taxon>Pezizomycotina</taxon>
        <taxon>Leotiomycetes</taxon>
        <taxon>Helotiales</taxon>
        <taxon>Sclerotiniaceae</taxon>
        <taxon>Sclerotinia</taxon>
    </lineage>
</organism>
<dbReference type="SUPFAM" id="SSF57959">
    <property type="entry name" value="Leucine zipper domain"/>
    <property type="match status" value="1"/>
</dbReference>
<feature type="region of interest" description="Disordered" evidence="2">
    <location>
        <begin position="135"/>
        <end position="218"/>
    </location>
</feature>
<keyword evidence="1" id="KW-0175">Coiled coil</keyword>
<proteinExistence type="predicted"/>
<dbReference type="OMA" id="DINANFW"/>
<evidence type="ECO:0000259" key="3">
    <source>
        <dbReference type="PROSITE" id="PS00036"/>
    </source>
</evidence>
<dbReference type="Proteomes" id="UP000177798">
    <property type="component" value="Chromosome 15"/>
</dbReference>
<name>A0A1D9QLE6_SCLS1</name>
<evidence type="ECO:0000313" key="5">
    <source>
        <dbReference type="Proteomes" id="UP000177798"/>
    </source>
</evidence>
<feature type="coiled-coil region" evidence="1">
    <location>
        <begin position="258"/>
        <end position="285"/>
    </location>
</feature>
<feature type="compositionally biased region" description="Basic residues" evidence="2">
    <location>
        <begin position="207"/>
        <end position="218"/>
    </location>
</feature>
<dbReference type="InterPro" id="IPR046347">
    <property type="entry name" value="bZIP_sf"/>
</dbReference>
<feature type="compositionally biased region" description="Polar residues" evidence="2">
    <location>
        <begin position="503"/>
        <end position="515"/>
    </location>
</feature>
<dbReference type="VEuPathDB" id="FungiDB:sscle_15g105260"/>
<feature type="compositionally biased region" description="Polar residues" evidence="2">
    <location>
        <begin position="532"/>
        <end position="547"/>
    </location>
</feature>
<feature type="compositionally biased region" description="Polar residues" evidence="2">
    <location>
        <begin position="703"/>
        <end position="714"/>
    </location>
</feature>
<dbReference type="RefSeq" id="XP_001589685.1">
    <property type="nucleotide sequence ID" value="XM_001589635.1"/>
</dbReference>
<feature type="region of interest" description="Disordered" evidence="2">
    <location>
        <begin position="698"/>
        <end position="730"/>
    </location>
</feature>
<dbReference type="SMART" id="SM00338">
    <property type="entry name" value="BRLZ"/>
    <property type="match status" value="1"/>
</dbReference>
<dbReference type="CDD" id="cd14809">
    <property type="entry name" value="bZIP_AUREO-like"/>
    <property type="match status" value="1"/>
</dbReference>
<protein>
    <recommendedName>
        <fullName evidence="3">BZIP domain-containing protein</fullName>
    </recommendedName>
</protein>
<dbReference type="AlphaFoldDB" id="A0A1D9QLE6"/>
<dbReference type="EMBL" id="CP017828">
    <property type="protein sequence ID" value="APA15756.1"/>
    <property type="molecule type" value="Genomic_DNA"/>
</dbReference>
<dbReference type="PROSITE" id="PS00036">
    <property type="entry name" value="BZIP_BASIC"/>
    <property type="match status" value="1"/>
</dbReference>
<evidence type="ECO:0000256" key="1">
    <source>
        <dbReference type="SAM" id="Coils"/>
    </source>
</evidence>
<dbReference type="KEGG" id="ssl:SS1G_09407"/>
<dbReference type="Gene3D" id="1.20.5.170">
    <property type="match status" value="1"/>
</dbReference>
<dbReference type="InterPro" id="IPR004827">
    <property type="entry name" value="bZIP"/>
</dbReference>
<feature type="compositionally biased region" description="Low complexity" evidence="2">
    <location>
        <begin position="573"/>
        <end position="601"/>
    </location>
</feature>
<feature type="compositionally biased region" description="Low complexity" evidence="2">
    <location>
        <begin position="516"/>
        <end position="531"/>
    </location>
</feature>
<feature type="compositionally biased region" description="Polar residues" evidence="2">
    <location>
        <begin position="170"/>
        <end position="181"/>
    </location>
</feature>
<accession>A0A1D9QLE6</accession>
<evidence type="ECO:0000313" key="4">
    <source>
        <dbReference type="EMBL" id="APA15756.1"/>
    </source>
</evidence>
<evidence type="ECO:0000256" key="2">
    <source>
        <dbReference type="SAM" id="MobiDB-lite"/>
    </source>
</evidence>
<reference evidence="5" key="1">
    <citation type="journal article" date="2017" name="Genome Biol. Evol.">
        <title>The complete genome sequence of the phytopathogenic fungus Sclerotinia sclerotiorum reveals insights into the genome architecture of broad host range pathogens.</title>
        <authorList>
            <person name="Derbyshire M."/>
            <person name="Denton-Giles M."/>
            <person name="Hegedus D."/>
            <person name="Seifbarghy S."/>
            <person name="Rollins J."/>
            <person name="van Kan J."/>
            <person name="Seidl M.F."/>
            <person name="Faino L."/>
            <person name="Mbengue M."/>
            <person name="Navaud O."/>
            <person name="Raffaele S."/>
            <person name="Hammond-Kosack K."/>
            <person name="Heard S."/>
            <person name="Oliver R."/>
        </authorList>
    </citation>
    <scope>NUCLEOTIDE SEQUENCE [LARGE SCALE GENOMIC DNA]</scope>
    <source>
        <strain evidence="5">ATCC 18683 / 1980 / Ss-1</strain>
    </source>
</reference>